<keyword evidence="5" id="KW-0479">Metal-binding</keyword>
<dbReference type="CDD" id="cd00143">
    <property type="entry name" value="PP2Cc"/>
    <property type="match status" value="1"/>
</dbReference>
<accession>A0A4V5N4C5</accession>
<dbReference type="EMBL" id="NAJL01000024">
    <property type="protein sequence ID" value="TKA27179.1"/>
    <property type="molecule type" value="Genomic_DNA"/>
</dbReference>
<evidence type="ECO:0000256" key="9">
    <source>
        <dbReference type="ARBA" id="ARBA00048832"/>
    </source>
</evidence>
<dbReference type="PROSITE" id="PS51746">
    <property type="entry name" value="PPM_2"/>
    <property type="match status" value="1"/>
</dbReference>
<dbReference type="OrthoDB" id="10264738at2759"/>
<gene>
    <name evidence="14" type="ORF">B0A50_04516</name>
</gene>
<dbReference type="PANTHER" id="PTHR13832">
    <property type="entry name" value="PROTEIN PHOSPHATASE 2C"/>
    <property type="match status" value="1"/>
</dbReference>
<dbReference type="InterPro" id="IPR015655">
    <property type="entry name" value="PP2C"/>
</dbReference>
<evidence type="ECO:0000256" key="11">
    <source>
        <dbReference type="RuleBase" id="RU003465"/>
    </source>
</evidence>
<keyword evidence="6 11" id="KW-0378">Hydrolase</keyword>
<feature type="region of interest" description="Disordered" evidence="12">
    <location>
        <begin position="419"/>
        <end position="531"/>
    </location>
</feature>
<feature type="compositionally biased region" description="Basic and acidic residues" evidence="12">
    <location>
        <begin position="475"/>
        <end position="497"/>
    </location>
</feature>
<dbReference type="Gene3D" id="3.60.40.10">
    <property type="entry name" value="PPM-type phosphatase domain"/>
    <property type="match status" value="1"/>
</dbReference>
<dbReference type="InterPro" id="IPR001932">
    <property type="entry name" value="PPM-type_phosphatase-like_dom"/>
</dbReference>
<dbReference type="SUPFAM" id="SSF81606">
    <property type="entry name" value="PP2C-like"/>
    <property type="match status" value="1"/>
</dbReference>
<feature type="domain" description="PPM-type phosphatase" evidence="13">
    <location>
        <begin position="23"/>
        <end position="298"/>
    </location>
</feature>
<evidence type="ECO:0000256" key="1">
    <source>
        <dbReference type="ARBA" id="ARBA00001936"/>
    </source>
</evidence>
<evidence type="ECO:0000256" key="8">
    <source>
        <dbReference type="ARBA" id="ARBA00023211"/>
    </source>
</evidence>
<dbReference type="Pfam" id="PF00481">
    <property type="entry name" value="PP2C"/>
    <property type="match status" value="1"/>
</dbReference>
<comment type="caution">
    <text evidence="14">The sequence shown here is derived from an EMBL/GenBank/DDBJ whole genome shotgun (WGS) entry which is preliminary data.</text>
</comment>
<evidence type="ECO:0000313" key="15">
    <source>
        <dbReference type="Proteomes" id="UP000308549"/>
    </source>
</evidence>
<name>A0A4V5N4C5_9PEZI</name>
<evidence type="ECO:0000256" key="2">
    <source>
        <dbReference type="ARBA" id="ARBA00001946"/>
    </source>
</evidence>
<dbReference type="GO" id="GO:0004722">
    <property type="term" value="F:protein serine/threonine phosphatase activity"/>
    <property type="evidence" value="ECO:0007669"/>
    <property type="project" value="UniProtKB-EC"/>
</dbReference>
<evidence type="ECO:0000313" key="14">
    <source>
        <dbReference type="EMBL" id="TKA27179.1"/>
    </source>
</evidence>
<comment type="similarity">
    <text evidence="3 11">Belongs to the PP2C family.</text>
</comment>
<comment type="catalytic activity">
    <reaction evidence="9">
        <text>O-phospho-L-threonyl-[protein] + H2O = L-threonyl-[protein] + phosphate</text>
        <dbReference type="Rhea" id="RHEA:47004"/>
        <dbReference type="Rhea" id="RHEA-COMP:11060"/>
        <dbReference type="Rhea" id="RHEA-COMP:11605"/>
        <dbReference type="ChEBI" id="CHEBI:15377"/>
        <dbReference type="ChEBI" id="CHEBI:30013"/>
        <dbReference type="ChEBI" id="CHEBI:43474"/>
        <dbReference type="ChEBI" id="CHEBI:61977"/>
        <dbReference type="EC" id="3.1.3.16"/>
    </reaction>
    <physiologicalReaction direction="left-to-right" evidence="9">
        <dbReference type="Rhea" id="RHEA:47005"/>
    </physiologicalReaction>
</comment>
<dbReference type="Proteomes" id="UP000308549">
    <property type="component" value="Unassembled WGS sequence"/>
</dbReference>
<keyword evidence="8" id="KW-0464">Manganese</keyword>
<dbReference type="InterPro" id="IPR036457">
    <property type="entry name" value="PPM-type-like_dom_sf"/>
</dbReference>
<dbReference type="SMART" id="SM00332">
    <property type="entry name" value="PP2Cc"/>
    <property type="match status" value="1"/>
</dbReference>
<evidence type="ECO:0000256" key="5">
    <source>
        <dbReference type="ARBA" id="ARBA00022723"/>
    </source>
</evidence>
<feature type="compositionally biased region" description="Basic and acidic residues" evidence="12">
    <location>
        <begin position="449"/>
        <end position="468"/>
    </location>
</feature>
<evidence type="ECO:0000256" key="12">
    <source>
        <dbReference type="SAM" id="MobiDB-lite"/>
    </source>
</evidence>
<comment type="cofactor">
    <cofactor evidence="2">
        <name>Mg(2+)</name>
        <dbReference type="ChEBI" id="CHEBI:18420"/>
    </cofactor>
</comment>
<dbReference type="EC" id="3.1.3.16" evidence="4"/>
<reference evidence="14 15" key="1">
    <citation type="submission" date="2017-03" db="EMBL/GenBank/DDBJ databases">
        <title>Genomes of endolithic fungi from Antarctica.</title>
        <authorList>
            <person name="Coleine C."/>
            <person name="Masonjones S."/>
            <person name="Stajich J.E."/>
        </authorList>
    </citation>
    <scope>NUCLEOTIDE SEQUENCE [LARGE SCALE GENOMIC DNA]</scope>
    <source>
        <strain evidence="14 15">CCFEE 6315</strain>
    </source>
</reference>
<dbReference type="InterPro" id="IPR000222">
    <property type="entry name" value="PP2C_BS"/>
</dbReference>
<dbReference type="AlphaFoldDB" id="A0A4V5N4C5"/>
<feature type="compositionally biased region" description="Acidic residues" evidence="12">
    <location>
        <begin position="424"/>
        <end position="448"/>
    </location>
</feature>
<dbReference type="PANTHER" id="PTHR13832:SF565">
    <property type="entry name" value="AT28366P-RELATED"/>
    <property type="match status" value="1"/>
</dbReference>
<evidence type="ECO:0000256" key="10">
    <source>
        <dbReference type="ARBA" id="ARBA00074087"/>
    </source>
</evidence>
<proteinExistence type="inferred from homology"/>
<evidence type="ECO:0000256" key="3">
    <source>
        <dbReference type="ARBA" id="ARBA00006702"/>
    </source>
</evidence>
<evidence type="ECO:0000256" key="4">
    <source>
        <dbReference type="ARBA" id="ARBA00013081"/>
    </source>
</evidence>
<sequence>MGQTLSEPVVEKKSDQGQDDRVFFGVSAMQGWRISMEDAHAAILDLQPLEGEEELKPADSDVRISFFGVYDGHGGDKVALYTGEHLHKIVAKQESFKNKDFEQALKDGFLAIDRAILSDPKYEEEVSGCTASVGIITKDKIYVGNAGDSRSVLGIKGRAKPLSFDHKPQNEGEKARICAAGGFVDFGRVNGNLALSRAIGDFEFKKSADLPPEQQIVTAFPDVTIHEISGDDEFLVVACDGIWDCQSSQAVVEFVRRGIAAKQDLHAICENMMDNCLASNSETGGVGCDNMTMVVIALLNGKSQEEWYNMIGERVANGDGPCAPPDFRNPIYFSHAHSFHPHLSAPAPASGSSVVLKAHQLTIELPGTAEFRGPGNRRNRFDDSSDDYDMDMDQRTRMLGRGSNGGRIILLGDGTEYLTGSDAANDDDGDIDMEDRADEGESEEEEKDLQEQVKKGQSDAKAHQREETPGPAAGKENEPKETVKEAEPNSTEQEKGVKGLSSTPDEPKMTAPVDTMDTKKVMEEQAADPVQ</sequence>
<evidence type="ECO:0000256" key="6">
    <source>
        <dbReference type="ARBA" id="ARBA00022801"/>
    </source>
</evidence>
<keyword evidence="15" id="KW-1185">Reference proteome</keyword>
<dbReference type="FunFam" id="3.60.40.10:FF:000016">
    <property type="entry name" value="Protein phosphatase 2C"/>
    <property type="match status" value="1"/>
</dbReference>
<dbReference type="PROSITE" id="PS01032">
    <property type="entry name" value="PPM_1"/>
    <property type="match status" value="1"/>
</dbReference>
<evidence type="ECO:0000259" key="13">
    <source>
        <dbReference type="PROSITE" id="PS51746"/>
    </source>
</evidence>
<evidence type="ECO:0000256" key="7">
    <source>
        <dbReference type="ARBA" id="ARBA00022912"/>
    </source>
</evidence>
<organism evidence="14 15">
    <name type="scientific">Salinomyces thailandicus</name>
    <dbReference type="NCBI Taxonomy" id="706561"/>
    <lineage>
        <taxon>Eukaryota</taxon>
        <taxon>Fungi</taxon>
        <taxon>Dikarya</taxon>
        <taxon>Ascomycota</taxon>
        <taxon>Pezizomycotina</taxon>
        <taxon>Dothideomycetes</taxon>
        <taxon>Dothideomycetidae</taxon>
        <taxon>Mycosphaerellales</taxon>
        <taxon>Teratosphaeriaceae</taxon>
        <taxon>Salinomyces</taxon>
    </lineage>
</organism>
<dbReference type="GO" id="GO:0046872">
    <property type="term" value="F:metal ion binding"/>
    <property type="evidence" value="ECO:0007669"/>
    <property type="project" value="UniProtKB-KW"/>
</dbReference>
<protein>
    <recommendedName>
        <fullName evidence="10">Protein phosphatase 2C homolog 2</fullName>
        <ecNumber evidence="4">3.1.3.16</ecNumber>
    </recommendedName>
</protein>
<feature type="region of interest" description="Disordered" evidence="12">
    <location>
        <begin position="367"/>
        <end position="390"/>
    </location>
</feature>
<keyword evidence="7 11" id="KW-0904">Protein phosphatase</keyword>
<comment type="cofactor">
    <cofactor evidence="1">
        <name>Mn(2+)</name>
        <dbReference type="ChEBI" id="CHEBI:29035"/>
    </cofactor>
</comment>